<dbReference type="Proteomes" id="UP000318102">
    <property type="component" value="Unassembled WGS sequence"/>
</dbReference>
<reference evidence="2 3" key="1">
    <citation type="submission" date="2019-07" db="EMBL/GenBank/DDBJ databases">
        <authorList>
            <person name="Kim J."/>
        </authorList>
    </citation>
    <scope>NUCLEOTIDE SEQUENCE [LARGE SCALE GENOMIC DNA]</scope>
    <source>
        <strain evidence="2 3">N4</strain>
    </source>
</reference>
<comment type="caution">
    <text evidence="2">The sequence shown here is derived from an EMBL/GenBank/DDBJ whole genome shotgun (WGS) entry which is preliminary data.</text>
</comment>
<proteinExistence type="predicted"/>
<accession>A0A559ID76</accession>
<evidence type="ECO:0000256" key="1">
    <source>
        <dbReference type="SAM" id="Phobius"/>
    </source>
</evidence>
<keyword evidence="1" id="KW-0472">Membrane</keyword>
<dbReference type="RefSeq" id="WP_144995163.1">
    <property type="nucleotide sequence ID" value="NZ_VNJK01000007.1"/>
</dbReference>
<protein>
    <submittedName>
        <fullName evidence="2">ABC transporter permease</fullName>
    </submittedName>
</protein>
<keyword evidence="1" id="KW-0812">Transmembrane</keyword>
<dbReference type="EMBL" id="VNJK01000007">
    <property type="protein sequence ID" value="TVX85617.1"/>
    <property type="molecule type" value="Genomic_DNA"/>
</dbReference>
<evidence type="ECO:0000313" key="2">
    <source>
        <dbReference type="EMBL" id="TVX85617.1"/>
    </source>
</evidence>
<dbReference type="AlphaFoldDB" id="A0A559ID76"/>
<dbReference type="OrthoDB" id="2081843at2"/>
<sequence>MNVAPKALILAAALFLSIAFITIGVYLFDSASESSKVAQNDFNEMNEQLAQTKFNTYENGIQTGSQVKAAIRKFAKIESFGIHVKTGKNKVANQDGSWYNNTVSVAGGPSDPTYGTVVKGASGTIANAEDQLKNDYINPSGRFKSQLVRDSNNAIRGIIFVQN</sequence>
<organism evidence="2 3">
    <name type="scientific">Paenibacillus agilis</name>
    <dbReference type="NCBI Taxonomy" id="3020863"/>
    <lineage>
        <taxon>Bacteria</taxon>
        <taxon>Bacillati</taxon>
        <taxon>Bacillota</taxon>
        <taxon>Bacilli</taxon>
        <taxon>Bacillales</taxon>
        <taxon>Paenibacillaceae</taxon>
        <taxon>Paenibacillus</taxon>
    </lineage>
</organism>
<gene>
    <name evidence="2" type="ORF">FPZ44_25015</name>
</gene>
<keyword evidence="3" id="KW-1185">Reference proteome</keyword>
<feature type="transmembrane region" description="Helical" evidence="1">
    <location>
        <begin position="7"/>
        <end position="28"/>
    </location>
</feature>
<evidence type="ECO:0000313" key="3">
    <source>
        <dbReference type="Proteomes" id="UP000318102"/>
    </source>
</evidence>
<keyword evidence="1" id="KW-1133">Transmembrane helix</keyword>
<name>A0A559ID76_9BACL</name>